<gene>
    <name evidence="3" type="ORF">M5X19_06155</name>
</gene>
<dbReference type="RefSeq" id="WP_029197910.1">
    <property type="nucleotide sequence ID" value="NZ_JAMDMW010000077.1"/>
</dbReference>
<keyword evidence="4" id="KW-1185">Reference proteome</keyword>
<keyword evidence="1" id="KW-0812">Transmembrane</keyword>
<dbReference type="PROSITE" id="PS50965">
    <property type="entry name" value="NERD"/>
    <property type="match status" value="1"/>
</dbReference>
<keyword evidence="1" id="KW-1133">Transmembrane helix</keyword>
<comment type="caution">
    <text evidence="3">The sequence shown here is derived from an EMBL/GenBank/DDBJ whole genome shotgun (WGS) entry which is preliminary data.</text>
</comment>
<feature type="domain" description="NERD" evidence="2">
    <location>
        <begin position="61"/>
        <end position="181"/>
    </location>
</feature>
<reference evidence="3 4" key="1">
    <citation type="submission" date="2022-05" db="EMBL/GenBank/DDBJ databases">
        <title>Genome Sequencing of Bee-Associated Microbes.</title>
        <authorList>
            <person name="Dunlap C."/>
        </authorList>
    </citation>
    <scope>NUCLEOTIDE SEQUENCE [LARGE SCALE GENOMIC DNA]</scope>
    <source>
        <strain evidence="3 4">NRRL B-14421</strain>
    </source>
</reference>
<dbReference type="EMBL" id="JAMDMX010000014">
    <property type="protein sequence ID" value="MCY9692495.1"/>
    <property type="molecule type" value="Genomic_DNA"/>
</dbReference>
<evidence type="ECO:0000313" key="4">
    <source>
        <dbReference type="Proteomes" id="UP001527099"/>
    </source>
</evidence>
<dbReference type="Proteomes" id="UP001527099">
    <property type="component" value="Unassembled WGS sequence"/>
</dbReference>
<evidence type="ECO:0000259" key="2">
    <source>
        <dbReference type="PROSITE" id="PS50965"/>
    </source>
</evidence>
<name>A0ABT4G8K0_9BACL</name>
<sequence>MLNYHIFSISLGALGIILLVIANKLPLLMQQIRVIKQKAISKKKELERLEKLEKTRAMKAAGDKGEKSVQFLLDHLDTNIYKVWNGIYLHHHGTEHEFDHLVVGPSGLIHIETKVYSGELTFTPNGIEQVKTDRYGNRHDKKILKDPTGQIILHELLLKKILNANQLMDVNITNILCIAHETAQIIGSPVNPSIFVCKEPALLHIINEQSSSIDLETQNNLIDAIDSAIVERRKVAENA</sequence>
<evidence type="ECO:0000313" key="3">
    <source>
        <dbReference type="EMBL" id="MCY9692495.1"/>
    </source>
</evidence>
<dbReference type="InterPro" id="IPR011528">
    <property type="entry name" value="NERD"/>
</dbReference>
<proteinExistence type="predicted"/>
<evidence type="ECO:0000256" key="1">
    <source>
        <dbReference type="SAM" id="Phobius"/>
    </source>
</evidence>
<organism evidence="3 4">
    <name type="scientific">Paenibacillus alginolyticus</name>
    <dbReference type="NCBI Taxonomy" id="59839"/>
    <lineage>
        <taxon>Bacteria</taxon>
        <taxon>Bacillati</taxon>
        <taxon>Bacillota</taxon>
        <taxon>Bacilli</taxon>
        <taxon>Bacillales</taxon>
        <taxon>Paenibacillaceae</taxon>
        <taxon>Paenibacillus</taxon>
    </lineage>
</organism>
<dbReference type="Pfam" id="PF08378">
    <property type="entry name" value="NERD"/>
    <property type="match status" value="1"/>
</dbReference>
<feature type="transmembrane region" description="Helical" evidence="1">
    <location>
        <begin position="6"/>
        <end position="28"/>
    </location>
</feature>
<keyword evidence="1" id="KW-0472">Membrane</keyword>
<accession>A0ABT4G8K0</accession>
<protein>
    <submittedName>
        <fullName evidence="3">NERD domain-containing protein</fullName>
    </submittedName>
</protein>